<keyword evidence="1" id="KW-0418">Kinase</keyword>
<dbReference type="SUPFAM" id="SSF111331">
    <property type="entry name" value="NAD kinase/diacylglycerol kinase-like"/>
    <property type="match status" value="1"/>
</dbReference>
<evidence type="ECO:0000313" key="2">
    <source>
        <dbReference type="Proteomes" id="UP000537130"/>
    </source>
</evidence>
<reference evidence="1 2" key="1">
    <citation type="submission" date="2020-08" db="EMBL/GenBank/DDBJ databases">
        <title>Genomic Encyclopedia of Type Strains, Phase III (KMG-III): the genomes of soil and plant-associated and newly described type strains.</title>
        <authorList>
            <person name="Whitman W."/>
        </authorList>
    </citation>
    <scope>NUCLEOTIDE SEQUENCE [LARGE SCALE GENOMIC DNA]</scope>
    <source>
        <strain evidence="1 2">CECT 8654</strain>
    </source>
</reference>
<dbReference type="GO" id="GO:0005524">
    <property type="term" value="F:ATP binding"/>
    <property type="evidence" value="ECO:0007669"/>
    <property type="project" value="UniProtKB-ARBA"/>
</dbReference>
<dbReference type="Proteomes" id="UP000537130">
    <property type="component" value="Unassembled WGS sequence"/>
</dbReference>
<dbReference type="InterPro" id="IPR002504">
    <property type="entry name" value="NADK"/>
</dbReference>
<comment type="caution">
    <text evidence="1">The sequence shown here is derived from an EMBL/GenBank/DDBJ whole genome shotgun (WGS) entry which is preliminary data.</text>
</comment>
<dbReference type="GO" id="GO:0003951">
    <property type="term" value="F:NAD+ kinase activity"/>
    <property type="evidence" value="ECO:0007669"/>
    <property type="project" value="InterPro"/>
</dbReference>
<protein>
    <submittedName>
        <fullName evidence="1">Putative polyphosphate/ATP-dependent NAD kinase</fullName>
    </submittedName>
</protein>
<dbReference type="InterPro" id="IPR039065">
    <property type="entry name" value="AcoX-like"/>
</dbReference>
<accession>A0A7W4W2B8</accession>
<name>A0A7W4W2B8_9GAMM</name>
<dbReference type="AlphaFoldDB" id="A0A7W4W2B8"/>
<dbReference type="PANTHER" id="PTHR40697:SF2">
    <property type="entry name" value="ATP-NAD KINASE-RELATED"/>
    <property type="match status" value="1"/>
</dbReference>
<dbReference type="InterPro" id="IPR011386">
    <property type="entry name" value="Put_ATP-NAD_kin"/>
</dbReference>
<dbReference type="InterPro" id="IPR016064">
    <property type="entry name" value="NAD/diacylglycerol_kinase_sf"/>
</dbReference>
<dbReference type="Pfam" id="PF01513">
    <property type="entry name" value="NAD_kinase"/>
    <property type="match status" value="1"/>
</dbReference>
<dbReference type="PIRSF" id="PIRSF016907">
    <property type="entry name" value="Kin_ATP-NAD"/>
    <property type="match status" value="1"/>
</dbReference>
<dbReference type="InterPro" id="IPR017438">
    <property type="entry name" value="ATP-NAD_kinase_N"/>
</dbReference>
<keyword evidence="1" id="KW-0808">Transferase</keyword>
<sequence>MGIVVNPLAGLGGPAALKGSDGEAAASALSAGFEQRSGPRMQRALSVLEPLKERIHVFAFDGPMGAELATDWELTIVGKARTEPSTAEDSVAAAQALKEAGCDLILFAGGDGTARDIYRALGESVPVLGVPAGVKMHSGVYAVSPESAAEIVAAMVRGEWVDVDTEEVRDIDEVAFREGRVSTRFYGELLVPQLGRYLQATKVSGREVEELAVADIAAEVLELMDEETLYIIGPGSTTAGIMEELGLDNTLLGIDAVCHGQQLGKDLSAHALEALCADHPGEVVIIVTAIGGQGHILGRGNQQITPAVIRRAGPQNLWVVATKTKLTELDSRPLLVDTNDRELDLALEGYVRVITGYRNSVLYRVSCSGD</sequence>
<dbReference type="GO" id="GO:0006741">
    <property type="term" value="P:NADP+ biosynthetic process"/>
    <property type="evidence" value="ECO:0007669"/>
    <property type="project" value="InterPro"/>
</dbReference>
<dbReference type="Gene3D" id="3.40.50.10330">
    <property type="entry name" value="Probable inorganic polyphosphate/atp-NAD kinase, domain 1"/>
    <property type="match status" value="1"/>
</dbReference>
<dbReference type="EMBL" id="JACHWY010000001">
    <property type="protein sequence ID" value="MBB3046150.1"/>
    <property type="molecule type" value="Genomic_DNA"/>
</dbReference>
<keyword evidence="2" id="KW-1185">Reference proteome</keyword>
<organism evidence="1 2">
    <name type="scientific">Litorivivens lipolytica</name>
    <dbReference type="NCBI Taxonomy" id="1524264"/>
    <lineage>
        <taxon>Bacteria</taxon>
        <taxon>Pseudomonadati</taxon>
        <taxon>Pseudomonadota</taxon>
        <taxon>Gammaproteobacteria</taxon>
        <taxon>Litorivivens</taxon>
    </lineage>
</organism>
<dbReference type="Pfam" id="PF20143">
    <property type="entry name" value="NAD_kinase_C"/>
    <property type="match status" value="1"/>
</dbReference>
<proteinExistence type="predicted"/>
<dbReference type="PANTHER" id="PTHR40697">
    <property type="entry name" value="ACETOIN CATABOLISM PROTEIN X"/>
    <property type="match status" value="1"/>
</dbReference>
<gene>
    <name evidence="1" type="ORF">FHR99_000386</name>
</gene>
<dbReference type="GO" id="GO:0051287">
    <property type="term" value="F:NAD binding"/>
    <property type="evidence" value="ECO:0007669"/>
    <property type="project" value="UniProtKB-ARBA"/>
</dbReference>
<evidence type="ECO:0000313" key="1">
    <source>
        <dbReference type="EMBL" id="MBB3046150.1"/>
    </source>
</evidence>